<sequence length="203" mass="21948">PLPWQRFASVPRFVELLVVADETMVRFHGEGLRPYLLTVLATAARAFGHGSLANAVELRVKRLLVLGEGAPGPPRTPNAAQMLRSFCQWQRGLNDPDEDSPQHFDTAILFTRQVGGLGGSPGGDIGGWKGPGGVSMGRWKGPGGLWHVFNMLHDTSPPCRQLNGHHGATRRVMAPVLAALDPGEMWSPCSARFITDFLDNGHG</sequence>
<dbReference type="PANTHER" id="PTHR13723">
    <property type="entry name" value="ADAMTS A DISINTEGRIN AND METALLOPROTEASE WITH THROMBOSPONDIN MOTIFS PROTEASE"/>
    <property type="match status" value="1"/>
</dbReference>
<dbReference type="PANTHER" id="PTHR13723:SF38">
    <property type="entry name" value="A DISINTEGRIN AND METALLOPROTEINASE WITH THROMBOSPONDIN MOTIFS 4"/>
    <property type="match status" value="1"/>
</dbReference>
<reference evidence="1" key="1">
    <citation type="submission" date="2019-09" db="EMBL/GenBank/DDBJ databases">
        <title>Bird 10,000 Genomes (B10K) Project - Family phase.</title>
        <authorList>
            <person name="Zhang G."/>
        </authorList>
    </citation>
    <scope>NUCLEOTIDE SEQUENCE</scope>
    <source>
        <strain evidence="1">B10K-DU-008-47</strain>
        <tissue evidence="1">Mixed tissue sample</tissue>
    </source>
</reference>
<dbReference type="SUPFAM" id="SSF55486">
    <property type="entry name" value="Metalloproteases ('zincins'), catalytic domain"/>
    <property type="match status" value="1"/>
</dbReference>
<accession>A0A850XJY5</accession>
<keyword evidence="2" id="KW-1185">Reference proteome</keyword>
<dbReference type="EMBL" id="WAAB01019815">
    <property type="protein sequence ID" value="NWH79623.1"/>
    <property type="molecule type" value="Genomic_DNA"/>
</dbReference>
<dbReference type="GO" id="GO:0031012">
    <property type="term" value="C:extracellular matrix"/>
    <property type="evidence" value="ECO:0007669"/>
    <property type="project" value="TreeGrafter"/>
</dbReference>
<dbReference type="Proteomes" id="UP000653271">
    <property type="component" value="Unassembled WGS sequence"/>
</dbReference>
<dbReference type="GO" id="GO:0006508">
    <property type="term" value="P:proteolysis"/>
    <property type="evidence" value="ECO:0007669"/>
    <property type="project" value="TreeGrafter"/>
</dbReference>
<proteinExistence type="predicted"/>
<gene>
    <name evidence="1" type="primary">Adamts4</name>
    <name evidence="1" type="ORF">PIACAY_R05412</name>
</gene>
<dbReference type="Gene3D" id="3.40.390.10">
    <property type="entry name" value="Collagenase (Catalytic Domain)"/>
    <property type="match status" value="2"/>
</dbReference>
<organism evidence="1 2">
    <name type="scientific">Piaya cayana</name>
    <name type="common">Common squirrel cuckoo</name>
    <dbReference type="NCBI Taxonomy" id="33601"/>
    <lineage>
        <taxon>Eukaryota</taxon>
        <taxon>Metazoa</taxon>
        <taxon>Chordata</taxon>
        <taxon>Craniata</taxon>
        <taxon>Vertebrata</taxon>
        <taxon>Euteleostomi</taxon>
        <taxon>Archelosauria</taxon>
        <taxon>Archosauria</taxon>
        <taxon>Dinosauria</taxon>
        <taxon>Saurischia</taxon>
        <taxon>Theropoda</taxon>
        <taxon>Coelurosauria</taxon>
        <taxon>Aves</taxon>
        <taxon>Neognathae</taxon>
        <taxon>Neoaves</taxon>
        <taxon>Otidimorphae</taxon>
        <taxon>Cuculiformes</taxon>
        <taxon>Coccyzidae</taxon>
        <taxon>Piaya</taxon>
    </lineage>
</organism>
<comment type="caution">
    <text evidence="1">The sequence shown here is derived from an EMBL/GenBank/DDBJ whole genome shotgun (WGS) entry which is preliminary data.</text>
</comment>
<name>A0A850XJY5_PIACA</name>
<protein>
    <submittedName>
        <fullName evidence="1">ATS4 metalloproteinase</fullName>
    </submittedName>
</protein>
<dbReference type="GO" id="GO:0004222">
    <property type="term" value="F:metalloendopeptidase activity"/>
    <property type="evidence" value="ECO:0007669"/>
    <property type="project" value="TreeGrafter"/>
</dbReference>
<feature type="non-terminal residue" evidence="1">
    <location>
        <position position="1"/>
    </location>
</feature>
<dbReference type="InterPro" id="IPR024079">
    <property type="entry name" value="MetalloPept_cat_dom_sf"/>
</dbReference>
<dbReference type="InterPro" id="IPR050439">
    <property type="entry name" value="ADAMTS_ADAMTS-like"/>
</dbReference>
<dbReference type="GO" id="GO:0030198">
    <property type="term" value="P:extracellular matrix organization"/>
    <property type="evidence" value="ECO:0007669"/>
    <property type="project" value="TreeGrafter"/>
</dbReference>
<evidence type="ECO:0000313" key="1">
    <source>
        <dbReference type="EMBL" id="NWH79623.1"/>
    </source>
</evidence>
<feature type="non-terminal residue" evidence="1">
    <location>
        <position position="203"/>
    </location>
</feature>
<dbReference type="AlphaFoldDB" id="A0A850XJY5"/>
<evidence type="ECO:0000313" key="2">
    <source>
        <dbReference type="Proteomes" id="UP000653271"/>
    </source>
</evidence>
<dbReference type="OrthoDB" id="412680at2759"/>